<accession>A0A8I2H1R6</accession>
<sequence>MKENKVRSNQETESASNMEHEKESVDSIEGVLERVAEKDPQAAVVISEFIAVQQVSHKGPMPSPEDLKKYSHTLKNLPDRMMKMAELSQQKKAAHHERILELKSEEIDVQRLEVEQANDAHKRETATQVLGMVFAFITVIICILGAFYLALQDKTEVALVIGGTTVIGIVGAFLKTKLSEKKTS</sequence>
<protein>
    <submittedName>
        <fullName evidence="3">DUF2335 domain-containing protein</fullName>
    </submittedName>
</protein>
<proteinExistence type="predicted"/>
<feature type="transmembrane region" description="Helical" evidence="2">
    <location>
        <begin position="129"/>
        <end position="151"/>
    </location>
</feature>
<feature type="transmembrane region" description="Helical" evidence="2">
    <location>
        <begin position="157"/>
        <end position="174"/>
    </location>
</feature>
<feature type="compositionally biased region" description="Basic and acidic residues" evidence="1">
    <location>
        <begin position="18"/>
        <end position="28"/>
    </location>
</feature>
<keyword evidence="2" id="KW-1133">Transmembrane helix</keyword>
<evidence type="ECO:0000313" key="4">
    <source>
        <dbReference type="Proteomes" id="UP000646877"/>
    </source>
</evidence>
<evidence type="ECO:0000256" key="1">
    <source>
        <dbReference type="SAM" id="MobiDB-lite"/>
    </source>
</evidence>
<feature type="compositionally biased region" description="Basic and acidic residues" evidence="1">
    <location>
        <begin position="1"/>
        <end position="10"/>
    </location>
</feature>
<keyword evidence="2" id="KW-0812">Transmembrane</keyword>
<gene>
    <name evidence="3" type="ORF">F9Y85_10600</name>
</gene>
<dbReference type="AlphaFoldDB" id="A0A8I2H1R6"/>
<reference evidence="3" key="1">
    <citation type="submission" date="2019-10" db="EMBL/GenBank/DDBJ databases">
        <authorList>
            <person name="Paulsen S."/>
        </authorList>
    </citation>
    <scope>NUCLEOTIDE SEQUENCE</scope>
    <source>
        <strain evidence="3">LMG 19692</strain>
    </source>
</reference>
<comment type="caution">
    <text evidence="3">The sequence shown here is derived from an EMBL/GenBank/DDBJ whole genome shotgun (WGS) entry which is preliminary data.</text>
</comment>
<evidence type="ECO:0000313" key="3">
    <source>
        <dbReference type="EMBL" id="NLR21763.1"/>
    </source>
</evidence>
<name>A0A8I2H1R6_9GAMM</name>
<organism evidence="3 4">
    <name type="scientific">Pseudoalteromonas maricaloris</name>
    <dbReference type="NCBI Taxonomy" id="184924"/>
    <lineage>
        <taxon>Bacteria</taxon>
        <taxon>Pseudomonadati</taxon>
        <taxon>Pseudomonadota</taxon>
        <taxon>Gammaproteobacteria</taxon>
        <taxon>Alteromonadales</taxon>
        <taxon>Pseudoalteromonadaceae</taxon>
        <taxon>Pseudoalteromonas</taxon>
    </lineage>
</organism>
<dbReference type="EMBL" id="WEIA01000005">
    <property type="protein sequence ID" value="NLR21763.1"/>
    <property type="molecule type" value="Genomic_DNA"/>
</dbReference>
<dbReference type="Proteomes" id="UP000646877">
    <property type="component" value="Unassembled WGS sequence"/>
</dbReference>
<evidence type="ECO:0000256" key="2">
    <source>
        <dbReference type="SAM" id="Phobius"/>
    </source>
</evidence>
<feature type="region of interest" description="Disordered" evidence="1">
    <location>
        <begin position="1"/>
        <end position="28"/>
    </location>
</feature>
<dbReference type="RefSeq" id="WP_193521880.1">
    <property type="nucleotide sequence ID" value="NZ_CBCSDF010000010.1"/>
</dbReference>
<keyword evidence="2" id="KW-0472">Membrane</keyword>